<evidence type="ECO:0000256" key="2">
    <source>
        <dbReference type="ARBA" id="ARBA00006939"/>
    </source>
</evidence>
<feature type="transmembrane region" description="Helical" evidence="8">
    <location>
        <begin position="183"/>
        <end position="205"/>
    </location>
</feature>
<dbReference type="EMBL" id="RBOV01000435">
    <property type="protein sequence ID" value="RMN06026.1"/>
    <property type="molecule type" value="Genomic_DNA"/>
</dbReference>
<proteinExistence type="inferred from homology"/>
<organism evidence="9 10">
    <name type="scientific">Pseudomonas syringae pv. coriandricola</name>
    <dbReference type="NCBI Taxonomy" id="264453"/>
    <lineage>
        <taxon>Bacteria</taxon>
        <taxon>Pseudomonadati</taxon>
        <taxon>Pseudomonadota</taxon>
        <taxon>Gammaproteobacteria</taxon>
        <taxon>Pseudomonadales</taxon>
        <taxon>Pseudomonadaceae</taxon>
        <taxon>Pseudomonas</taxon>
    </lineage>
</organism>
<feature type="transmembrane region" description="Helical" evidence="8">
    <location>
        <begin position="83"/>
        <end position="107"/>
    </location>
</feature>
<evidence type="ECO:0000256" key="3">
    <source>
        <dbReference type="ARBA" id="ARBA00022475"/>
    </source>
</evidence>
<sequence length="368" mass="38264">MTNPWCCPLVDAYLPRIVAPFGGSIEPTVYSRAPKREAIFCVVSPAQPSVQSLKRKVRRRMSSPAQPGTSRGTWLSHFQTSPLVSLGFAIAILSVVGLGGVSLYNAFYSTNQVNFNHALLGGIAGFMATALGAVLAVALRDVSQRAQDIMLGFAAGMMLAASSFSLILPGLEAAREITGSGPFAAATVVTGLGLGVLLMLGLDRFTPHEHESVGRQGPHSERINRVWLFVLAITLHNLPEGMAIGVSFASGDLNVGLPLTTAIAIQDIPEGLAIALALRATGLSAFKAMLVAIGSGLMEPLGALIGLGISSGFAIAYPVSMGLAAGAMIFVVSHEVIPETHRNGHQTSATLGLMGGFAVMMFLDTALG</sequence>
<dbReference type="GO" id="GO:0005886">
    <property type="term" value="C:plasma membrane"/>
    <property type="evidence" value="ECO:0007669"/>
    <property type="project" value="UniProtKB-SubCell"/>
</dbReference>
<evidence type="ECO:0000313" key="9">
    <source>
        <dbReference type="EMBL" id="RMN06026.1"/>
    </source>
</evidence>
<feature type="transmembrane region" description="Helical" evidence="8">
    <location>
        <begin position="119"/>
        <end position="139"/>
    </location>
</feature>
<dbReference type="GO" id="GO:0005385">
    <property type="term" value="F:zinc ion transmembrane transporter activity"/>
    <property type="evidence" value="ECO:0007669"/>
    <property type="project" value="TreeGrafter"/>
</dbReference>
<feature type="transmembrane region" description="Helical" evidence="8">
    <location>
        <begin position="349"/>
        <end position="367"/>
    </location>
</feature>
<keyword evidence="4 8" id="KW-0812">Transmembrane</keyword>
<feature type="transmembrane region" description="Helical" evidence="8">
    <location>
        <begin position="315"/>
        <end position="337"/>
    </location>
</feature>
<keyword evidence="3" id="KW-1003">Cell membrane</keyword>
<dbReference type="PANTHER" id="PTHR11040:SF211">
    <property type="entry name" value="ZINC TRANSPORTER ZIP11"/>
    <property type="match status" value="1"/>
</dbReference>
<dbReference type="Pfam" id="PF02535">
    <property type="entry name" value="Zip"/>
    <property type="match status" value="1"/>
</dbReference>
<comment type="caution">
    <text evidence="9">The sequence shown here is derived from an EMBL/GenBank/DDBJ whole genome shotgun (WGS) entry which is preliminary data.</text>
</comment>
<evidence type="ECO:0000256" key="8">
    <source>
        <dbReference type="SAM" id="Phobius"/>
    </source>
</evidence>
<dbReference type="PANTHER" id="PTHR11040">
    <property type="entry name" value="ZINC/IRON TRANSPORTER"/>
    <property type="match status" value="1"/>
</dbReference>
<feature type="transmembrane region" description="Helical" evidence="8">
    <location>
        <begin position="151"/>
        <end position="171"/>
    </location>
</feature>
<reference evidence="9 10" key="1">
    <citation type="submission" date="2018-08" db="EMBL/GenBank/DDBJ databases">
        <title>Recombination of ecologically and evolutionarily significant loci maintains genetic cohesion in the Pseudomonas syringae species complex.</title>
        <authorList>
            <person name="Dillon M."/>
            <person name="Thakur S."/>
            <person name="Almeida R.N.D."/>
            <person name="Weir B.S."/>
            <person name="Guttman D.S."/>
        </authorList>
    </citation>
    <scope>NUCLEOTIDE SEQUENCE [LARGE SCALE GENOMIC DNA]</scope>
    <source>
        <strain evidence="9 10">ICMP 12341</strain>
    </source>
</reference>
<evidence type="ECO:0000256" key="6">
    <source>
        <dbReference type="ARBA" id="ARBA00022989"/>
    </source>
</evidence>
<keyword evidence="6 8" id="KW-1133">Transmembrane helix</keyword>
<comment type="subcellular location">
    <subcellularLocation>
        <location evidence="1">Cell membrane</location>
        <topology evidence="1">Multi-pass membrane protein</topology>
    </subcellularLocation>
</comment>
<dbReference type="Proteomes" id="UP000271468">
    <property type="component" value="Unassembled WGS sequence"/>
</dbReference>
<evidence type="ECO:0000256" key="1">
    <source>
        <dbReference type="ARBA" id="ARBA00004651"/>
    </source>
</evidence>
<accession>A0A3M3J621</accession>
<dbReference type="AlphaFoldDB" id="A0A3M3J621"/>
<gene>
    <name evidence="9" type="ORF">ALQ65_100261</name>
</gene>
<evidence type="ECO:0000256" key="7">
    <source>
        <dbReference type="ARBA" id="ARBA00023136"/>
    </source>
</evidence>
<evidence type="ECO:0000256" key="5">
    <source>
        <dbReference type="ARBA" id="ARBA00022833"/>
    </source>
</evidence>
<comment type="similarity">
    <text evidence="2">Belongs to the ZIP transporter (TC 2.A.5) family.</text>
</comment>
<keyword evidence="7 8" id="KW-0472">Membrane</keyword>
<evidence type="ECO:0000256" key="4">
    <source>
        <dbReference type="ARBA" id="ARBA00022692"/>
    </source>
</evidence>
<protein>
    <submittedName>
        <fullName evidence="9">Zinc transporter ZIP</fullName>
    </submittedName>
</protein>
<evidence type="ECO:0000313" key="10">
    <source>
        <dbReference type="Proteomes" id="UP000271468"/>
    </source>
</evidence>
<dbReference type="InterPro" id="IPR003689">
    <property type="entry name" value="ZIP"/>
</dbReference>
<keyword evidence="5" id="KW-0862">Zinc</keyword>
<name>A0A3M3J621_9PSED</name>